<dbReference type="InterPro" id="IPR016181">
    <property type="entry name" value="Acyl_CoA_acyltransferase"/>
</dbReference>
<organism evidence="1 2">
    <name type="scientific">Hymenobacter elongatus</name>
    <dbReference type="NCBI Taxonomy" id="877208"/>
    <lineage>
        <taxon>Bacteria</taxon>
        <taxon>Pseudomonadati</taxon>
        <taxon>Bacteroidota</taxon>
        <taxon>Cytophagia</taxon>
        <taxon>Cytophagales</taxon>
        <taxon>Hymenobacteraceae</taxon>
        <taxon>Hymenobacter</taxon>
    </lineage>
</organism>
<reference evidence="1 2" key="1">
    <citation type="submission" date="2019-04" db="EMBL/GenBank/DDBJ databases">
        <authorList>
            <person name="Feng G."/>
            <person name="Zhang J."/>
            <person name="Zhu H."/>
        </authorList>
    </citation>
    <scope>NUCLEOTIDE SEQUENCE [LARGE SCALE GENOMIC DNA]</scope>
    <source>
        <strain evidence="1 2">JCM 17223</strain>
    </source>
</reference>
<dbReference type="OrthoDB" id="9786422at2"/>
<protein>
    <submittedName>
        <fullName evidence="1">Uncharacterized protein</fullName>
    </submittedName>
</protein>
<dbReference type="Gene3D" id="3.40.630.30">
    <property type="match status" value="1"/>
</dbReference>
<sequence length="332" mass="36832">MPAASSCLLPLPLEGDQYVVRLHVGPAGQVADPTLPLAFEPFLYLTPAHLRLQRHAGLLLSFYLEDQDRQLTVAQLHVAGEAGGGTAQSPWQAPFGAVQLAAVAAVALRAFLEVVHAQLAAQGLAHLRLRSYPFAYDPAGSALLTHVLQQLGYAIPLAEINNHLPLAADFRARLHPSERRRLKKCQHQGFVFEQETPLFLPLAYEFLRRCRREKGQELSLSLERLQELFSQFPQDYFLFSVRDQAGNWAALTVAIRVNSRVLYNFYPASPLAYNTFSPVVLLNEGLHAFGRANGQQLLDLGTSTLPEGLNQSLLQFKRHLGGVPSLKLTFER</sequence>
<proteinExistence type="predicted"/>
<dbReference type="RefSeq" id="WP_135495804.1">
    <property type="nucleotide sequence ID" value="NZ_SRLD01000001.1"/>
</dbReference>
<keyword evidence="2" id="KW-1185">Reference proteome</keyword>
<name>A0A4Z0PS36_9BACT</name>
<accession>A0A4Z0PS36</accession>
<dbReference type="AlphaFoldDB" id="A0A4Z0PS36"/>
<evidence type="ECO:0000313" key="2">
    <source>
        <dbReference type="Proteomes" id="UP000297739"/>
    </source>
</evidence>
<comment type="caution">
    <text evidence="1">The sequence shown here is derived from an EMBL/GenBank/DDBJ whole genome shotgun (WGS) entry which is preliminary data.</text>
</comment>
<dbReference type="Proteomes" id="UP000297739">
    <property type="component" value="Unassembled WGS sequence"/>
</dbReference>
<evidence type="ECO:0000313" key="1">
    <source>
        <dbReference type="EMBL" id="TGE20129.1"/>
    </source>
</evidence>
<gene>
    <name evidence="1" type="ORF">E5J99_00740</name>
</gene>
<dbReference type="EMBL" id="SRLD01000001">
    <property type="protein sequence ID" value="TGE20129.1"/>
    <property type="molecule type" value="Genomic_DNA"/>
</dbReference>
<dbReference type="SUPFAM" id="SSF55729">
    <property type="entry name" value="Acyl-CoA N-acyltransferases (Nat)"/>
    <property type="match status" value="1"/>
</dbReference>